<dbReference type="Proteomes" id="UP000178606">
    <property type="component" value="Unassembled WGS sequence"/>
</dbReference>
<reference evidence="3 4" key="1">
    <citation type="journal article" date="2016" name="Nat. Commun.">
        <title>Thousands of microbial genomes shed light on interconnected biogeochemical processes in an aquifer system.</title>
        <authorList>
            <person name="Anantharaman K."/>
            <person name="Brown C.T."/>
            <person name="Hug L.A."/>
            <person name="Sharon I."/>
            <person name="Castelle C.J."/>
            <person name="Probst A.J."/>
            <person name="Thomas B.C."/>
            <person name="Singh A."/>
            <person name="Wilkins M.J."/>
            <person name="Karaoz U."/>
            <person name="Brodie E.L."/>
            <person name="Williams K.H."/>
            <person name="Hubbard S.S."/>
            <person name="Banfield J.F."/>
        </authorList>
    </citation>
    <scope>NUCLEOTIDE SEQUENCE [LARGE SCALE GENOMIC DNA]</scope>
    <source>
        <strain evidence="4">RIFCSPLOWO2_12_FULL_64_10</strain>
    </source>
</reference>
<feature type="domain" description="Transposase putative helix-turn-helix" evidence="2">
    <location>
        <begin position="3"/>
        <end position="45"/>
    </location>
</feature>
<proteinExistence type="predicted"/>
<evidence type="ECO:0000313" key="4">
    <source>
        <dbReference type="Proteomes" id="UP000178606"/>
    </source>
</evidence>
<evidence type="ECO:0008006" key="5">
    <source>
        <dbReference type="Google" id="ProtNLM"/>
    </source>
</evidence>
<evidence type="ECO:0000259" key="2">
    <source>
        <dbReference type="Pfam" id="PF12323"/>
    </source>
</evidence>
<evidence type="ECO:0000259" key="1">
    <source>
        <dbReference type="Pfam" id="PF01385"/>
    </source>
</evidence>
<dbReference type="InterPro" id="IPR021027">
    <property type="entry name" value="Transposase_put_HTH"/>
</dbReference>
<gene>
    <name evidence="3" type="ORF">A3F84_29640</name>
</gene>
<sequence length="309" mass="35953">MEKRAYKYRFYPTPVQAEALVRTFGCVRYVWNWALRLRIDAWLNEKRKIGYHGLSAELTKLKAQLETSFLNEVSSVPLQQTLRNLDRAYQNFFEGRAEYPKFKPKHNRQSATYVSTAFSWKDGQLTLAKMSEPLNVRWSRKFKGTPSTVTVSKDSAGRYFVSFLVEERIKRLPISREVIGVDLGLLDTVATSDGSKFGNPRFFQKDEKRLTKAQRRLARKKKGSRNRQKARFKVARIHARIADRRNDFLHKLSTRLIRENQTICAESLAVKNMIQNPHLAKAISDGGRSQPLSLSWGREIMHERRRMST</sequence>
<dbReference type="Pfam" id="PF12323">
    <property type="entry name" value="HTH_OrfB_IS605"/>
    <property type="match status" value="1"/>
</dbReference>
<dbReference type="InterPro" id="IPR001959">
    <property type="entry name" value="Transposase"/>
</dbReference>
<name>A0A1F6C2W0_HANXR</name>
<dbReference type="NCBIfam" id="NF040570">
    <property type="entry name" value="guided_TnpB"/>
    <property type="match status" value="1"/>
</dbReference>
<accession>A0A1F6C2W0</accession>
<feature type="domain" description="Probable transposase IS891/IS1136/IS1341" evidence="1">
    <location>
        <begin position="164"/>
        <end position="275"/>
    </location>
</feature>
<dbReference type="Pfam" id="PF01385">
    <property type="entry name" value="OrfB_IS605"/>
    <property type="match status" value="1"/>
</dbReference>
<dbReference type="EMBL" id="MFKF01000433">
    <property type="protein sequence ID" value="OGG43524.1"/>
    <property type="molecule type" value="Genomic_DNA"/>
</dbReference>
<comment type="caution">
    <text evidence="3">The sequence shown here is derived from an EMBL/GenBank/DDBJ whole genome shotgun (WGS) entry which is preliminary data.</text>
</comment>
<organism evidence="3 4">
    <name type="scientific">Handelsmanbacteria sp. (strain RIFCSPLOWO2_12_FULL_64_10)</name>
    <dbReference type="NCBI Taxonomy" id="1817868"/>
    <lineage>
        <taxon>Bacteria</taxon>
        <taxon>Candidatus Handelsmaniibacteriota</taxon>
    </lineage>
</organism>
<evidence type="ECO:0000313" key="3">
    <source>
        <dbReference type="EMBL" id="OGG43524.1"/>
    </source>
</evidence>
<dbReference type="AlphaFoldDB" id="A0A1F6C2W0"/>
<protein>
    <recommendedName>
        <fullName evidence="5">Transposase</fullName>
    </recommendedName>
</protein>